<dbReference type="OMA" id="GFLDYNP"/>
<protein>
    <submittedName>
        <fullName evidence="11 12">Glycoprotein endo-alpha-1,2-mannosidase-like</fullName>
    </submittedName>
</protein>
<dbReference type="PANTHER" id="PTHR13572">
    <property type="entry name" value="ENDO-ALPHA-1,2-MANNOSIDASE"/>
    <property type="match status" value="1"/>
</dbReference>
<dbReference type="GO" id="GO:0000139">
    <property type="term" value="C:Golgi membrane"/>
    <property type="evidence" value="ECO:0007669"/>
    <property type="project" value="UniProtKB-SubCell"/>
</dbReference>
<evidence type="ECO:0000256" key="3">
    <source>
        <dbReference type="ARBA" id="ARBA00022692"/>
    </source>
</evidence>
<dbReference type="InterPro" id="IPR026071">
    <property type="entry name" value="Glyco_Hydrolase_99"/>
</dbReference>
<evidence type="ECO:0000313" key="15">
    <source>
        <dbReference type="RefSeq" id="XP_022103520.1"/>
    </source>
</evidence>
<dbReference type="FunFam" id="3.20.20.80:FF:000177">
    <property type="entry name" value="MANEAL isoform 4"/>
    <property type="match status" value="1"/>
</dbReference>
<dbReference type="RefSeq" id="XP_022103520.1">
    <property type="nucleotide sequence ID" value="XM_022247828.1"/>
</dbReference>
<keyword evidence="3 9" id="KW-0812">Transmembrane</keyword>
<evidence type="ECO:0000313" key="14">
    <source>
        <dbReference type="RefSeq" id="XP_022103519.1"/>
    </source>
</evidence>
<keyword evidence="10" id="KW-1185">Reference proteome</keyword>
<dbReference type="OrthoDB" id="406152at2759"/>
<dbReference type="RefSeq" id="XP_022103516.1">
    <property type="nucleotide sequence ID" value="XM_022247824.1"/>
</dbReference>
<evidence type="ECO:0000256" key="8">
    <source>
        <dbReference type="ARBA" id="ARBA00023136"/>
    </source>
</evidence>
<dbReference type="RefSeq" id="XP_022103517.1">
    <property type="nucleotide sequence ID" value="XM_022247825.1"/>
</dbReference>
<comment type="similarity">
    <text evidence="2">Belongs to the glycosyl hydrolase 99 family.</text>
</comment>
<dbReference type="RefSeq" id="XP_022103519.1">
    <property type="nucleotide sequence ID" value="XM_022247827.1"/>
</dbReference>
<evidence type="ECO:0000256" key="7">
    <source>
        <dbReference type="ARBA" id="ARBA00023034"/>
    </source>
</evidence>
<gene>
    <name evidence="11 12 13 14 15" type="primary">LOC110986171</name>
</gene>
<feature type="transmembrane region" description="Helical" evidence="9">
    <location>
        <begin position="12"/>
        <end position="29"/>
    </location>
</feature>
<dbReference type="PROSITE" id="PS51257">
    <property type="entry name" value="PROKAR_LIPOPROTEIN"/>
    <property type="match status" value="1"/>
</dbReference>
<keyword evidence="8 9" id="KW-0472">Membrane</keyword>
<keyword evidence="6 9" id="KW-1133">Transmembrane helix</keyword>
<evidence type="ECO:0000256" key="2">
    <source>
        <dbReference type="ARBA" id="ARBA00009559"/>
    </source>
</evidence>
<dbReference type="AlphaFoldDB" id="A0A8B7ZCW6"/>
<keyword evidence="4" id="KW-0378">Hydrolase</keyword>
<evidence type="ECO:0000256" key="5">
    <source>
        <dbReference type="ARBA" id="ARBA00022968"/>
    </source>
</evidence>
<dbReference type="Pfam" id="PF16317">
    <property type="entry name" value="Glyco_hydro_99"/>
    <property type="match status" value="1"/>
</dbReference>
<evidence type="ECO:0000256" key="1">
    <source>
        <dbReference type="ARBA" id="ARBA00004323"/>
    </source>
</evidence>
<dbReference type="KEGG" id="aplc:110986171"/>
<organism evidence="10 14">
    <name type="scientific">Acanthaster planci</name>
    <name type="common">Crown-of-thorns starfish</name>
    <dbReference type="NCBI Taxonomy" id="133434"/>
    <lineage>
        <taxon>Eukaryota</taxon>
        <taxon>Metazoa</taxon>
        <taxon>Echinodermata</taxon>
        <taxon>Eleutherozoa</taxon>
        <taxon>Asterozoa</taxon>
        <taxon>Asteroidea</taxon>
        <taxon>Valvatacea</taxon>
        <taxon>Valvatida</taxon>
        <taxon>Acanthasteridae</taxon>
        <taxon>Acanthaster</taxon>
    </lineage>
</organism>
<evidence type="ECO:0000256" key="4">
    <source>
        <dbReference type="ARBA" id="ARBA00022801"/>
    </source>
</evidence>
<dbReference type="CDD" id="cd11574">
    <property type="entry name" value="GH99"/>
    <property type="match status" value="1"/>
</dbReference>
<accession>A0A8B7ZCW6</accession>
<dbReference type="Gene3D" id="3.20.20.80">
    <property type="entry name" value="Glycosidases"/>
    <property type="match status" value="1"/>
</dbReference>
<name>A0A8B7ZCW6_ACAPL</name>
<dbReference type="PANTHER" id="PTHR13572:SF4">
    <property type="entry name" value="RE57134P"/>
    <property type="match status" value="1"/>
</dbReference>
<keyword evidence="5" id="KW-0735">Signal-anchor</keyword>
<evidence type="ECO:0000256" key="9">
    <source>
        <dbReference type="SAM" id="Phobius"/>
    </source>
</evidence>
<evidence type="ECO:0000313" key="12">
    <source>
        <dbReference type="RefSeq" id="XP_022103517.1"/>
    </source>
</evidence>
<evidence type="ECO:0000313" key="11">
    <source>
        <dbReference type="RefSeq" id="XP_022103516.1"/>
    </source>
</evidence>
<comment type="subcellular location">
    <subcellularLocation>
        <location evidence="1">Golgi apparatus membrane</location>
        <topology evidence="1">Single-pass type II membrane protein</topology>
    </subcellularLocation>
</comment>
<proteinExistence type="inferred from homology"/>
<evidence type="ECO:0000313" key="13">
    <source>
        <dbReference type="RefSeq" id="XP_022103518.1"/>
    </source>
</evidence>
<dbReference type="Proteomes" id="UP000694845">
    <property type="component" value="Unplaced"/>
</dbReference>
<dbReference type="GeneID" id="110986171"/>
<dbReference type="GO" id="GO:0004559">
    <property type="term" value="F:alpha-mannosidase activity"/>
    <property type="evidence" value="ECO:0007669"/>
    <property type="project" value="TreeGrafter"/>
</dbReference>
<evidence type="ECO:0000256" key="6">
    <source>
        <dbReference type="ARBA" id="ARBA00022989"/>
    </source>
</evidence>
<keyword evidence="7" id="KW-0333">Golgi apparatus</keyword>
<dbReference type="RefSeq" id="XP_022103518.1">
    <property type="nucleotide sequence ID" value="XM_022247826.1"/>
</dbReference>
<sequence>MLTRRTVCSLRFISVCIIIAFIIGCYFALRSITKEESRKDDDFKRQQALHRESIQKLLKLKAAENRHNQSLKRVPTNPPIPNPKNLIVNNAGNRPLRSRYNVSTFPQPNYNVHAFYYPWYGNPQFDGKYHHWNHPRLPHWDKKIAKKFSTEEHVPPDDIGASFYPELGCYSSRDPSVIEIHMQQLRTAGIGVLVLSWYPPSKSDNNGIPSDDLVPILLDACHKYDIKLAFHSEPYKNRSELTFVEDLKYIIDTYGNHPAFYRYKHKGKDLPLVYLYDSYLTSSRAWGRVFKKNSPLSIRETKYDAVIIGLYVEQKHSNDLLVGGFDGFYTYFAAKKFTFGSRWTNWKFLAQFARRNAMFFIPSVGPGYDDVKVRPWNGVNTHLRQNGEYYKESFTAAMNQTPPVISITSFNEWHEGTQIESAVPKPSRNLRYFDYLPNDPDYYLTLTRQMVEKFTSRQGKSEHD</sequence>
<reference evidence="11 12" key="1">
    <citation type="submission" date="2025-04" db="UniProtKB">
        <authorList>
            <consortium name="RefSeq"/>
        </authorList>
    </citation>
    <scope>IDENTIFICATION</scope>
</reference>
<evidence type="ECO:0000313" key="10">
    <source>
        <dbReference type="Proteomes" id="UP000694845"/>
    </source>
</evidence>